<dbReference type="EMBL" id="MN738078">
    <property type="protein sequence ID" value="QHB15615.1"/>
    <property type="molecule type" value="mRNA"/>
</dbReference>
<feature type="signal peptide" evidence="1">
    <location>
        <begin position="1"/>
        <end position="21"/>
    </location>
</feature>
<dbReference type="AlphaFoldDB" id="A0A7S5HG28"/>
<keyword evidence="1" id="KW-0732">Signal</keyword>
<accession>A0A7S5HG28</accession>
<reference evidence="2" key="1">
    <citation type="submission" date="2019-11" db="EMBL/GenBank/DDBJ databases">
        <title>Identification of Saliva Proteins of the Whitefly Bemisia tabaci by Transcriptome and LC-MS/MS Analyses.</title>
        <authorList>
            <person name="Huang H.-J."/>
        </authorList>
    </citation>
    <scope>NUCLEOTIDE SEQUENCE</scope>
</reference>
<proteinExistence type="evidence at transcript level"/>
<sequence length="630" mass="74693">MASLKLIVCCVALVLAAVVDAHPKCKKSCKPKPRPCHNKCPDRWVGGFFLELDCTLSCDMDWIDYQIDLIGCKRDCSEYQVIIDLYEQIGQARDCFDKFYDNVYEETCGLITDYRGKYNLMTIQYTERIVSCRKNLRQRIFKELCQLRKYYFQLLRLLDEFCGKYNINRKARCLVVPRGVEYSFGVTWPSTVRCKELINIYDNCFNDYKYLTDIIAKLNFPDNSPLCGRRQQLLDNLIAIWIEFDNRRRCLDIDYFPRLADCWDREDQIDLIAIELMAKLRPFQVNFAIGFYDIYDQLQDLCNEGKFELIEIVDWNNYKPQLSRGCLLPSPYLRKYFDNILVTCNMDYNTAIRLWNDLDCKPGCDLWKRKEQCIKNLKKKLCKLIRRINKLIRDIIRKINSDYLNCLDDFDNVQRAYIDEVILNCNNDLWPLLIDFRADYYDNDDVIYSALTEKGIAEFFTRNIIPSSVVGYDTSLYCIDERLRNCVSQFDLCVKKNFYVPVADLIQIKFDTGCKEYKLRCKCLKDLECIWLEYRKLVNKLLRRITDLICKRKIKIGCDEYNREIQCIIDWLNPCFDDLINRFRSVCFDINGILDNLYSRNKNQGCSRRYKFIEADFKLQISASASVKVC</sequence>
<name>A0A7S5HG28_BEMTA</name>
<organism evidence="2">
    <name type="scientific">Bemisia tabaci</name>
    <name type="common">Sweetpotato whitefly</name>
    <name type="synonym">Aleurodes tabaci</name>
    <dbReference type="NCBI Taxonomy" id="7038"/>
    <lineage>
        <taxon>Eukaryota</taxon>
        <taxon>Metazoa</taxon>
        <taxon>Ecdysozoa</taxon>
        <taxon>Arthropoda</taxon>
        <taxon>Hexapoda</taxon>
        <taxon>Insecta</taxon>
        <taxon>Pterygota</taxon>
        <taxon>Neoptera</taxon>
        <taxon>Paraneoptera</taxon>
        <taxon>Hemiptera</taxon>
        <taxon>Sternorrhyncha</taxon>
        <taxon>Aleyrodoidea</taxon>
        <taxon>Aleyrodidae</taxon>
        <taxon>Aleyrodinae</taxon>
        <taxon>Bemisia</taxon>
    </lineage>
</organism>
<feature type="chain" id="PRO_5030911346" evidence="1">
    <location>
        <begin position="22"/>
        <end position="630"/>
    </location>
</feature>
<evidence type="ECO:0000313" key="2">
    <source>
        <dbReference type="EMBL" id="QHB15615.1"/>
    </source>
</evidence>
<protein>
    <submittedName>
        <fullName evidence="2">SP75.8</fullName>
    </submittedName>
</protein>
<evidence type="ECO:0000256" key="1">
    <source>
        <dbReference type="SAM" id="SignalP"/>
    </source>
</evidence>